<dbReference type="EMBL" id="BAABJP010000068">
    <property type="protein sequence ID" value="GAA5176207.1"/>
    <property type="molecule type" value="Genomic_DNA"/>
</dbReference>
<evidence type="ECO:0000313" key="1">
    <source>
        <dbReference type="EMBL" id="GAA5176207.1"/>
    </source>
</evidence>
<keyword evidence="2" id="KW-1185">Reference proteome</keyword>
<dbReference type="InterPro" id="IPR001387">
    <property type="entry name" value="Cro/C1-type_HTH"/>
</dbReference>
<dbReference type="InterPro" id="IPR011990">
    <property type="entry name" value="TPR-like_helical_dom_sf"/>
</dbReference>
<dbReference type="Gene3D" id="1.25.40.10">
    <property type="entry name" value="Tetratricopeptide repeat domain"/>
    <property type="match status" value="1"/>
</dbReference>
<sequence length="400" mass="43569">MTSGIGAEIAARRIARGWSQAQLAAQLAEVSGSPTLTRHDISRWEHGARKPGWWRPYLDQVLGELNGPRAAVEIATHPDEVKRREFLSAAGVVALSPTATDFEPRHVAPELVDYFTTQLAGHYTADMHLGPHLLVPTVTTQYDLLRRLASAAERPLRKELHGVAAAYAAMLGWLHQDAGDLTASDRWRTETLDLAHRTGDAQLIGYALINKAMLATDMRDGATAVDLAEGVLADERALAPKVRILAAVQGAHGYSLLGDYRASMDLLDRAEALSNAVDDAYTWGNAVRRSSNYTTVQRAACLGRLGRNETSLTLWTEALRDSPPTTRRDTGVYTARRATVLAKLSERDEAMTAARDAVACYVDTGSARLRDELSRLAEVGASWSGTRQSGQLREILAPLN</sequence>
<dbReference type="CDD" id="cd00093">
    <property type="entry name" value="HTH_XRE"/>
    <property type="match status" value="1"/>
</dbReference>
<dbReference type="RefSeq" id="WP_185065710.1">
    <property type="nucleotide sequence ID" value="NZ_BAABJP010000068.1"/>
</dbReference>
<gene>
    <name evidence="1" type="ORF">GCM10023321_84000</name>
</gene>
<organism evidence="1 2">
    <name type="scientific">Pseudonocardia eucalypti</name>
    <dbReference type="NCBI Taxonomy" id="648755"/>
    <lineage>
        <taxon>Bacteria</taxon>
        <taxon>Bacillati</taxon>
        <taxon>Actinomycetota</taxon>
        <taxon>Actinomycetes</taxon>
        <taxon>Pseudonocardiales</taxon>
        <taxon>Pseudonocardiaceae</taxon>
        <taxon>Pseudonocardia</taxon>
    </lineage>
</organism>
<reference evidence="2" key="1">
    <citation type="journal article" date="2019" name="Int. J. Syst. Evol. Microbiol.">
        <title>The Global Catalogue of Microorganisms (GCM) 10K type strain sequencing project: providing services to taxonomists for standard genome sequencing and annotation.</title>
        <authorList>
            <consortium name="The Broad Institute Genomics Platform"/>
            <consortium name="The Broad Institute Genome Sequencing Center for Infectious Disease"/>
            <person name="Wu L."/>
            <person name="Ma J."/>
        </authorList>
    </citation>
    <scope>NUCLEOTIDE SEQUENCE [LARGE SCALE GENOMIC DNA]</scope>
    <source>
        <strain evidence="2">JCM 18303</strain>
    </source>
</reference>
<protein>
    <recommendedName>
        <fullName evidence="3">HTH cro/C1-type domain-containing protein</fullName>
    </recommendedName>
</protein>
<dbReference type="InterPro" id="IPR010982">
    <property type="entry name" value="Lambda_DNA-bd_dom_sf"/>
</dbReference>
<accession>A0ABP9RFU6</accession>
<proteinExistence type="predicted"/>
<name>A0ABP9RFU6_9PSEU</name>
<evidence type="ECO:0008006" key="3">
    <source>
        <dbReference type="Google" id="ProtNLM"/>
    </source>
</evidence>
<evidence type="ECO:0000313" key="2">
    <source>
        <dbReference type="Proteomes" id="UP001428817"/>
    </source>
</evidence>
<dbReference type="SUPFAM" id="SSF48452">
    <property type="entry name" value="TPR-like"/>
    <property type="match status" value="1"/>
</dbReference>
<comment type="caution">
    <text evidence="1">The sequence shown here is derived from an EMBL/GenBank/DDBJ whole genome shotgun (WGS) entry which is preliminary data.</text>
</comment>
<dbReference type="Gene3D" id="1.10.260.40">
    <property type="entry name" value="lambda repressor-like DNA-binding domains"/>
    <property type="match status" value="1"/>
</dbReference>
<dbReference type="SUPFAM" id="SSF47413">
    <property type="entry name" value="lambda repressor-like DNA-binding domains"/>
    <property type="match status" value="1"/>
</dbReference>
<dbReference type="Proteomes" id="UP001428817">
    <property type="component" value="Unassembled WGS sequence"/>
</dbReference>